<feature type="signal peptide" evidence="10">
    <location>
        <begin position="1"/>
        <end position="18"/>
    </location>
</feature>
<evidence type="ECO:0000256" key="3">
    <source>
        <dbReference type="ARBA" id="ARBA00022692"/>
    </source>
</evidence>
<dbReference type="InterPro" id="IPR023415">
    <property type="entry name" value="LDLR_class-A_CS"/>
</dbReference>
<dbReference type="InterPro" id="IPR050685">
    <property type="entry name" value="LDLR"/>
</dbReference>
<evidence type="ECO:0000313" key="12">
    <source>
        <dbReference type="EMBL" id="CAD6193701.1"/>
    </source>
</evidence>
<dbReference type="SMART" id="SM00494">
    <property type="entry name" value="ChtBD2"/>
    <property type="match status" value="1"/>
</dbReference>
<comment type="subcellular location">
    <subcellularLocation>
        <location evidence="2">Endomembrane system</location>
    </subcellularLocation>
    <subcellularLocation>
        <location evidence="1">Membrane</location>
        <topology evidence="1">Single-pass membrane protein</topology>
    </subcellularLocation>
</comment>
<feature type="disulfide bond" evidence="8">
    <location>
        <begin position="402"/>
        <end position="417"/>
    </location>
</feature>
<feature type="compositionally biased region" description="Pro residues" evidence="9">
    <location>
        <begin position="637"/>
        <end position="646"/>
    </location>
</feature>
<keyword evidence="10" id="KW-0732">Signal</keyword>
<feature type="compositionally biased region" description="Pro residues" evidence="9">
    <location>
        <begin position="608"/>
        <end position="630"/>
    </location>
</feature>
<keyword evidence="7 8" id="KW-1015">Disulfide bond</keyword>
<dbReference type="Proteomes" id="UP000835052">
    <property type="component" value="Unassembled WGS sequence"/>
</dbReference>
<dbReference type="AlphaFoldDB" id="A0A8S1HH80"/>
<evidence type="ECO:0000256" key="7">
    <source>
        <dbReference type="ARBA" id="ARBA00023157"/>
    </source>
</evidence>
<dbReference type="GO" id="GO:0005886">
    <property type="term" value="C:plasma membrane"/>
    <property type="evidence" value="ECO:0007669"/>
    <property type="project" value="TreeGrafter"/>
</dbReference>
<sequence>MLFELVLTLTAVAAYEYGQRYPLPPEVAPSQLGLESQCTDPNTVYTCYVSYLEKYGIHSTGGYLGPYAMLDSKIKTLNLMNVCRDFNELTQCLGATTTFCINYNVFLLFVQRYRARYEALSYLQNHAFLEYVCGIGYQAFMDNEDCLQRTLEIAPLTNRMIQCGQESVVPSDPEVCPRTLSVTDCVKEQVTSACGYTAGKSACDSLIDDRKHAGNNCPSFRGVAASIVFDTCRGKARRRTNYRRKKPTASLSFDGLSLARAVFWLVAMRRWAFSFACLLSIGWADANAFDLMDGSMEPINPNYCNNSNILEEAGLIRATLGQFLGYECSEEFYHCRWQSDGFRTYRKKCKTGLVYDVLGTQNCNYDYNVRSCGIKSGAPMTCNSTDFHCALSEQCLPMSSRCDGHYDCTLEEDEQNCPLCTAGEFACVVSEQCIPLDRRCNGIAECSDGTDERDCDVCGHGLFHCGKSGECIPVDERCDGRRQCPHGEDELLCKKPDIDKKFTCQSRDYDIPFGQVCDGIPQCPDGSDEVYCELPKALGGISFSSNPNPPPEPAAPAPAPAPYIYPPTTEEETTPAGEEEEYEYEETPEEEEKPPSFPMLSLGQMPAPQHPPPPPPPRPTTPRPPPPTRPPTTTTQAPPPPPPAPRPAFSKPKPKIVVPPIVEQVEATTHKHIIVQPTYVEVTAPSRPVSNNAKRTRYPTKAVPMHSATPTSAPATRPPTIKPATQKSRQLFESSPGSQKPATEKVFMMQVTAAPRTPTVAVKSTAPQSKVKLTPPVVDSKDELLQQISNQLNGGMSPDLLSKIEKILSTELESTSSTRRRKPSSGQTISPAALIRTFTARVQGHNEQVQN</sequence>
<dbReference type="SUPFAM" id="SSF57424">
    <property type="entry name" value="LDL receptor-like module"/>
    <property type="match status" value="4"/>
</dbReference>
<dbReference type="GO" id="GO:0012505">
    <property type="term" value="C:endomembrane system"/>
    <property type="evidence" value="ECO:0007669"/>
    <property type="project" value="UniProtKB-SubCell"/>
</dbReference>
<dbReference type="OrthoDB" id="2019384at2759"/>
<evidence type="ECO:0000256" key="4">
    <source>
        <dbReference type="ARBA" id="ARBA00022737"/>
    </source>
</evidence>
<feature type="compositionally biased region" description="Polar residues" evidence="9">
    <location>
        <begin position="723"/>
        <end position="741"/>
    </location>
</feature>
<feature type="compositionally biased region" description="Pro residues" evidence="9">
    <location>
        <begin position="547"/>
        <end position="565"/>
    </location>
</feature>
<feature type="region of interest" description="Disordered" evidence="9">
    <location>
        <begin position="686"/>
        <end position="741"/>
    </location>
</feature>
<dbReference type="CDD" id="cd00112">
    <property type="entry name" value="LDLa"/>
    <property type="match status" value="4"/>
</dbReference>
<keyword evidence="5" id="KW-1133">Transmembrane helix</keyword>
<dbReference type="PROSITE" id="PS50068">
    <property type="entry name" value="LDLRA_2"/>
    <property type="match status" value="4"/>
</dbReference>
<keyword evidence="6" id="KW-0472">Membrane</keyword>
<keyword evidence="4" id="KW-0677">Repeat</keyword>
<feature type="disulfide bond" evidence="8">
    <location>
        <begin position="440"/>
        <end position="455"/>
    </location>
</feature>
<dbReference type="PROSITE" id="PS50940">
    <property type="entry name" value="CHIT_BIND_II"/>
    <property type="match status" value="1"/>
</dbReference>
<accession>A0A8S1HH80</accession>
<comment type="caution">
    <text evidence="12">The sequence shown here is derived from an EMBL/GenBank/DDBJ whole genome shotgun (WGS) entry which is preliminary data.</text>
</comment>
<feature type="disulfide bond" evidence="8">
    <location>
        <begin position="478"/>
        <end position="493"/>
    </location>
</feature>
<evidence type="ECO:0000259" key="11">
    <source>
        <dbReference type="PROSITE" id="PS50940"/>
    </source>
</evidence>
<gene>
    <name evidence="12" type="ORF">CAUJ_LOCUS9620</name>
</gene>
<evidence type="ECO:0000256" key="1">
    <source>
        <dbReference type="ARBA" id="ARBA00004167"/>
    </source>
</evidence>
<evidence type="ECO:0000256" key="6">
    <source>
        <dbReference type="ARBA" id="ARBA00023136"/>
    </source>
</evidence>
<feature type="compositionally biased region" description="Acidic residues" evidence="9">
    <location>
        <begin position="569"/>
        <end position="592"/>
    </location>
</feature>
<keyword evidence="13" id="KW-1185">Reference proteome</keyword>
<dbReference type="PANTHER" id="PTHR24270:SF59">
    <property type="entry name" value="LDL RECEPTOR REPEAT-CONTAINING PROTEIN EGG-1-RELATED"/>
    <property type="match status" value="1"/>
</dbReference>
<evidence type="ECO:0000256" key="9">
    <source>
        <dbReference type="SAM" id="MobiDB-lite"/>
    </source>
</evidence>
<dbReference type="GO" id="GO:0008061">
    <property type="term" value="F:chitin binding"/>
    <property type="evidence" value="ECO:0007669"/>
    <property type="project" value="InterPro"/>
</dbReference>
<evidence type="ECO:0000256" key="5">
    <source>
        <dbReference type="ARBA" id="ARBA00022989"/>
    </source>
</evidence>
<dbReference type="InterPro" id="IPR002557">
    <property type="entry name" value="Chitin-bd_dom"/>
</dbReference>
<feature type="disulfide bond" evidence="8">
    <location>
        <begin position="517"/>
        <end position="532"/>
    </location>
</feature>
<dbReference type="PROSITE" id="PS01209">
    <property type="entry name" value="LDLRA_1"/>
    <property type="match status" value="1"/>
</dbReference>
<feature type="domain" description="Chitin-binding type-2" evidence="11">
    <location>
        <begin position="301"/>
        <end position="374"/>
    </location>
</feature>
<feature type="region of interest" description="Disordered" evidence="9">
    <location>
        <begin position="811"/>
        <end position="834"/>
    </location>
</feature>
<dbReference type="GO" id="GO:0005576">
    <property type="term" value="C:extracellular region"/>
    <property type="evidence" value="ECO:0007669"/>
    <property type="project" value="InterPro"/>
</dbReference>
<evidence type="ECO:0000256" key="10">
    <source>
        <dbReference type="SAM" id="SignalP"/>
    </source>
</evidence>
<dbReference type="PANTHER" id="PTHR24270">
    <property type="entry name" value="LOW-DENSITY LIPOPROTEIN RECEPTOR-RELATED"/>
    <property type="match status" value="1"/>
</dbReference>
<organism evidence="12 13">
    <name type="scientific">Caenorhabditis auriculariae</name>
    <dbReference type="NCBI Taxonomy" id="2777116"/>
    <lineage>
        <taxon>Eukaryota</taxon>
        <taxon>Metazoa</taxon>
        <taxon>Ecdysozoa</taxon>
        <taxon>Nematoda</taxon>
        <taxon>Chromadorea</taxon>
        <taxon>Rhabditida</taxon>
        <taxon>Rhabditina</taxon>
        <taxon>Rhabditomorpha</taxon>
        <taxon>Rhabditoidea</taxon>
        <taxon>Rhabditidae</taxon>
        <taxon>Peloderinae</taxon>
        <taxon>Caenorhabditis</taxon>
    </lineage>
</organism>
<dbReference type="SMART" id="SM00192">
    <property type="entry name" value="LDLa"/>
    <property type="match status" value="4"/>
</dbReference>
<dbReference type="InterPro" id="IPR036055">
    <property type="entry name" value="LDL_receptor-like_sf"/>
</dbReference>
<feature type="region of interest" description="Disordered" evidence="9">
    <location>
        <begin position="543"/>
        <end position="655"/>
    </location>
</feature>
<dbReference type="EMBL" id="CAJGYM010000037">
    <property type="protein sequence ID" value="CAD6193701.1"/>
    <property type="molecule type" value="Genomic_DNA"/>
</dbReference>
<evidence type="ECO:0000256" key="2">
    <source>
        <dbReference type="ARBA" id="ARBA00004308"/>
    </source>
</evidence>
<dbReference type="Pfam" id="PF00057">
    <property type="entry name" value="Ldl_recept_a"/>
    <property type="match status" value="3"/>
</dbReference>
<feature type="chain" id="PRO_5035932812" description="Chitin-binding type-2 domain-containing protein" evidence="10">
    <location>
        <begin position="19"/>
        <end position="851"/>
    </location>
</feature>
<keyword evidence="3" id="KW-0812">Transmembrane</keyword>
<evidence type="ECO:0000313" key="13">
    <source>
        <dbReference type="Proteomes" id="UP000835052"/>
    </source>
</evidence>
<protein>
    <recommendedName>
        <fullName evidence="11">Chitin-binding type-2 domain-containing protein</fullName>
    </recommendedName>
</protein>
<reference evidence="12" key="1">
    <citation type="submission" date="2020-10" db="EMBL/GenBank/DDBJ databases">
        <authorList>
            <person name="Kikuchi T."/>
        </authorList>
    </citation>
    <scope>NUCLEOTIDE SEQUENCE</scope>
    <source>
        <strain evidence="12">NKZ352</strain>
    </source>
</reference>
<evidence type="ECO:0000256" key="8">
    <source>
        <dbReference type="PROSITE-ProRule" id="PRU00124"/>
    </source>
</evidence>
<name>A0A8S1HH80_9PELO</name>
<proteinExistence type="predicted"/>
<dbReference type="InterPro" id="IPR002172">
    <property type="entry name" value="LDrepeatLR_classA_rpt"/>
</dbReference>
<dbReference type="PRINTS" id="PR00261">
    <property type="entry name" value="LDLRECEPTOR"/>
</dbReference>
<comment type="caution">
    <text evidence="8">Lacks conserved residue(s) required for the propagation of feature annotation.</text>
</comment>
<dbReference type="Gene3D" id="4.10.400.10">
    <property type="entry name" value="Low-density Lipoprotein Receptor"/>
    <property type="match status" value="4"/>
</dbReference>
<dbReference type="GO" id="GO:0016192">
    <property type="term" value="P:vesicle-mediated transport"/>
    <property type="evidence" value="ECO:0007669"/>
    <property type="project" value="UniProtKB-ARBA"/>
</dbReference>